<evidence type="ECO:0000313" key="8">
    <source>
        <dbReference type="Proteomes" id="UP001251528"/>
    </source>
</evidence>
<comment type="caution">
    <text evidence="7">The sequence shown here is derived from an EMBL/GenBank/DDBJ whole genome shotgun (WGS) entry which is preliminary data.</text>
</comment>
<proteinExistence type="inferred from homology"/>
<evidence type="ECO:0000256" key="3">
    <source>
        <dbReference type="ARBA" id="ARBA00022630"/>
    </source>
</evidence>
<keyword evidence="3" id="KW-0285">Flavoprotein</keyword>
<dbReference type="Pfam" id="PF01565">
    <property type="entry name" value="FAD_binding_4"/>
    <property type="match status" value="1"/>
</dbReference>
<organism evidence="7 8">
    <name type="scientific">Conoideocrella luteorostrata</name>
    <dbReference type="NCBI Taxonomy" id="1105319"/>
    <lineage>
        <taxon>Eukaryota</taxon>
        <taxon>Fungi</taxon>
        <taxon>Dikarya</taxon>
        <taxon>Ascomycota</taxon>
        <taxon>Pezizomycotina</taxon>
        <taxon>Sordariomycetes</taxon>
        <taxon>Hypocreomycetidae</taxon>
        <taxon>Hypocreales</taxon>
        <taxon>Clavicipitaceae</taxon>
        <taxon>Conoideocrella</taxon>
    </lineage>
</organism>
<dbReference type="EMBL" id="JASWJB010000217">
    <property type="protein sequence ID" value="KAK2593328.1"/>
    <property type="molecule type" value="Genomic_DNA"/>
</dbReference>
<keyword evidence="8" id="KW-1185">Reference proteome</keyword>
<accession>A0AAJ0CK68</accession>
<dbReference type="PROSITE" id="PS51387">
    <property type="entry name" value="FAD_PCMH"/>
    <property type="match status" value="1"/>
</dbReference>
<dbReference type="InterPro" id="IPR006094">
    <property type="entry name" value="Oxid_FAD_bind_N"/>
</dbReference>
<dbReference type="Gene3D" id="3.30.465.10">
    <property type="match status" value="1"/>
</dbReference>
<name>A0AAJ0CK68_9HYPO</name>
<evidence type="ECO:0000256" key="1">
    <source>
        <dbReference type="ARBA" id="ARBA00001974"/>
    </source>
</evidence>
<feature type="domain" description="FAD-binding PCMH-type" evidence="6">
    <location>
        <begin position="69"/>
        <end position="240"/>
    </location>
</feature>
<dbReference type="PANTHER" id="PTHR42973:SF9">
    <property type="entry name" value="FAD-BINDING PCMH-TYPE DOMAIN-CONTAINING PROTEIN-RELATED"/>
    <property type="match status" value="1"/>
</dbReference>
<comment type="similarity">
    <text evidence="2">Belongs to the oxygen-dependent FAD-linked oxidoreductase family.</text>
</comment>
<dbReference type="GO" id="GO:0071949">
    <property type="term" value="F:FAD binding"/>
    <property type="evidence" value="ECO:0007669"/>
    <property type="project" value="InterPro"/>
</dbReference>
<evidence type="ECO:0000259" key="6">
    <source>
        <dbReference type="PROSITE" id="PS51387"/>
    </source>
</evidence>
<evidence type="ECO:0000256" key="5">
    <source>
        <dbReference type="ARBA" id="ARBA00023002"/>
    </source>
</evidence>
<dbReference type="InterPro" id="IPR050416">
    <property type="entry name" value="FAD-linked_Oxidoreductase"/>
</dbReference>
<keyword evidence="5" id="KW-0560">Oxidoreductase</keyword>
<keyword evidence="4" id="KW-0274">FAD</keyword>
<gene>
    <name evidence="7" type="ORF">QQS21_008971</name>
</gene>
<dbReference type="InterPro" id="IPR036318">
    <property type="entry name" value="FAD-bd_PCMH-like_sf"/>
</dbReference>
<protein>
    <recommendedName>
        <fullName evidence="6">FAD-binding PCMH-type domain-containing protein</fullName>
    </recommendedName>
</protein>
<reference evidence="7" key="1">
    <citation type="submission" date="2023-06" db="EMBL/GenBank/DDBJ databases">
        <title>Conoideocrella luteorostrata (Hypocreales: Clavicipitaceae), a potential biocontrol fungus for elongate hemlock scale in United States Christmas tree production areas.</title>
        <authorList>
            <person name="Barrett H."/>
            <person name="Lovett B."/>
            <person name="Macias A.M."/>
            <person name="Stajich J.E."/>
            <person name="Kasson M.T."/>
        </authorList>
    </citation>
    <scope>NUCLEOTIDE SEQUENCE</scope>
    <source>
        <strain evidence="7">ARSEF 14590</strain>
    </source>
</reference>
<evidence type="ECO:0000313" key="7">
    <source>
        <dbReference type="EMBL" id="KAK2593328.1"/>
    </source>
</evidence>
<dbReference type="AlphaFoldDB" id="A0AAJ0CK68"/>
<sequence>MEVLAAVSSWVISSACNVQVGGNHWLRSMCGPGNQSIAALMSKLSEQAEVHFPGESTYKGATDRWSTLKAPNPTFVVVPATENDVAESVKFANSLTLPYLAVNSGHGAIITQGRMKYGMEIWMDKLKTIKINPDGKTATIGGGARSKAVTDTLWAAKKQTVTGGCECTSILGPGLGGGHGFLQGRHGLIADQFVSMNIVNADGELKTVSQKSDPDMWWALQGAGHSFAIVTSVTSKIYNITHFDWAYQSFMFTGDKVKGLYQNINDYLLKNGSQSVDMMNYSFFFSNPAVDPNKASLFCAK</sequence>
<dbReference type="GO" id="GO:0016491">
    <property type="term" value="F:oxidoreductase activity"/>
    <property type="evidence" value="ECO:0007669"/>
    <property type="project" value="UniProtKB-KW"/>
</dbReference>
<dbReference type="InterPro" id="IPR016169">
    <property type="entry name" value="FAD-bd_PCMH_sub2"/>
</dbReference>
<dbReference type="PANTHER" id="PTHR42973">
    <property type="entry name" value="BINDING OXIDOREDUCTASE, PUTATIVE (AFU_ORTHOLOGUE AFUA_1G17690)-RELATED"/>
    <property type="match status" value="1"/>
</dbReference>
<evidence type="ECO:0000256" key="4">
    <source>
        <dbReference type="ARBA" id="ARBA00022827"/>
    </source>
</evidence>
<dbReference type="Proteomes" id="UP001251528">
    <property type="component" value="Unassembled WGS sequence"/>
</dbReference>
<dbReference type="SUPFAM" id="SSF56176">
    <property type="entry name" value="FAD-binding/transporter-associated domain-like"/>
    <property type="match status" value="1"/>
</dbReference>
<comment type="cofactor">
    <cofactor evidence="1">
        <name>FAD</name>
        <dbReference type="ChEBI" id="CHEBI:57692"/>
    </cofactor>
</comment>
<dbReference type="InterPro" id="IPR016166">
    <property type="entry name" value="FAD-bd_PCMH"/>
</dbReference>
<evidence type="ECO:0000256" key="2">
    <source>
        <dbReference type="ARBA" id="ARBA00005466"/>
    </source>
</evidence>